<dbReference type="GO" id="GO:0016298">
    <property type="term" value="F:lipase activity"/>
    <property type="evidence" value="ECO:0007669"/>
    <property type="project" value="InterPro"/>
</dbReference>
<dbReference type="InterPro" id="IPR001087">
    <property type="entry name" value="GDSL"/>
</dbReference>
<dbReference type="PANTHER" id="PTHR45642">
    <property type="entry name" value="GDSL ESTERASE/LIPASE EXL3"/>
    <property type="match status" value="1"/>
</dbReference>
<protein>
    <submittedName>
        <fullName evidence="4">Uncharacterized protein</fullName>
    </submittedName>
</protein>
<feature type="transmembrane region" description="Helical" evidence="2">
    <location>
        <begin position="377"/>
        <end position="394"/>
    </location>
</feature>
<dbReference type="InterPro" id="IPR036514">
    <property type="entry name" value="SGNH_hydro_sf"/>
</dbReference>
<dbReference type="FunFam" id="3.40.50.1110:FF:000003">
    <property type="entry name" value="GDSL esterase/lipase APG"/>
    <property type="match status" value="2"/>
</dbReference>
<keyword evidence="5" id="KW-1185">Reference proteome</keyword>
<dbReference type="InterPro" id="IPR008265">
    <property type="entry name" value="Lipase_GDSL_AS"/>
</dbReference>
<dbReference type="SUPFAM" id="SSF52266">
    <property type="entry name" value="SGNH hydrolase"/>
    <property type="match status" value="1"/>
</dbReference>
<evidence type="ECO:0000256" key="1">
    <source>
        <dbReference type="ARBA" id="ARBA00008668"/>
    </source>
</evidence>
<evidence type="ECO:0000256" key="3">
    <source>
        <dbReference type="SAM" id="SignalP"/>
    </source>
</evidence>
<name>A0AAU9SJ76_THLAR</name>
<keyword evidence="2" id="KW-1133">Transmembrane helix</keyword>
<keyword evidence="3" id="KW-0732">Signal</keyword>
<dbReference type="AlphaFoldDB" id="A0AAU9SJ76"/>
<proteinExistence type="inferred from homology"/>
<feature type="chain" id="PRO_5043740019" evidence="3">
    <location>
        <begin position="31"/>
        <end position="713"/>
    </location>
</feature>
<dbReference type="Proteomes" id="UP000836841">
    <property type="component" value="Chromosome 5"/>
</dbReference>
<dbReference type="GO" id="GO:0006629">
    <property type="term" value="P:lipid metabolic process"/>
    <property type="evidence" value="ECO:0007669"/>
    <property type="project" value="InterPro"/>
</dbReference>
<dbReference type="PROSITE" id="PS01098">
    <property type="entry name" value="LIPASE_GDSL_SER"/>
    <property type="match status" value="2"/>
</dbReference>
<comment type="similarity">
    <text evidence="1">Belongs to the 'GDSL' lipolytic enzyme family.</text>
</comment>
<keyword evidence="2" id="KW-0472">Membrane</keyword>
<dbReference type="CDD" id="cd01837">
    <property type="entry name" value="SGNH_plant_lipase_like"/>
    <property type="match status" value="2"/>
</dbReference>
<sequence>MKDKTSWSCSCSSLKLCLLSVLVLTETVVAIKLPPNLKIPALIAFGDSIVDTGNNNYVKTVVKCDFHPYGINFQGGVPTGRFCDGRVPVDLLAEEVGIKSVVPAYLDPNVKSEDLLTGVSFASGGSGYDPITPKLVAVISLEDQLKYFEEYIEKVKNLVGEERKEFILANSLILLVAGSDDIANTYYDLRARPQYDVDSYTTLMANSASDFVTKLYGYGVRRIAVFGAPPLGCVPSQRTLGGGLMRDCAEYYNEAAKLFNSKLSTKLDLLHKTLPGIRSVYINIYDPLLDIIQKPAKYGFGVSNKGCCGTGVIEVAVLCNKITSSVCPDVSSHVFWDSYHPTEKTYKVLVSLLISKFVKKSGKNMNIMLDMDCRKNILVLALFYIYLLATPAASKSFPALLAFGDSIVDTGNNNYLLTLMKGNYWPYGRSFDMRVPTGRFGNGRVFSDIIADGLGIKKTLPAYRKLFIAPNDLKTGVCFASGGAGVDPVTSRMLRVLSPQDQVKDFKGYIRKLKTVAPTSANNIIANAVYLISEGNNDIGITFFGTPSATFRGMTPNRYTTKLVGWNKQFMKDLYNQGARKFAVMGVIPLGCLPMSRIFLGGFVVWCNFFANRVAQDYNRKLKNGIKSWGSESGFRGAKFVYVDMYNTLMDVINNHRKYGFTNEKNGCCCMITAMIPCPNPDRYVFYDFAHPSEKAYKTISKKLVQDIKTGLA</sequence>
<organism evidence="4 5">
    <name type="scientific">Thlaspi arvense</name>
    <name type="common">Field penny-cress</name>
    <dbReference type="NCBI Taxonomy" id="13288"/>
    <lineage>
        <taxon>Eukaryota</taxon>
        <taxon>Viridiplantae</taxon>
        <taxon>Streptophyta</taxon>
        <taxon>Embryophyta</taxon>
        <taxon>Tracheophyta</taxon>
        <taxon>Spermatophyta</taxon>
        <taxon>Magnoliopsida</taxon>
        <taxon>eudicotyledons</taxon>
        <taxon>Gunneridae</taxon>
        <taxon>Pentapetalae</taxon>
        <taxon>rosids</taxon>
        <taxon>malvids</taxon>
        <taxon>Brassicales</taxon>
        <taxon>Brassicaceae</taxon>
        <taxon>Thlaspideae</taxon>
        <taxon>Thlaspi</taxon>
    </lineage>
</organism>
<evidence type="ECO:0000313" key="5">
    <source>
        <dbReference type="Proteomes" id="UP000836841"/>
    </source>
</evidence>
<dbReference type="EMBL" id="OU466861">
    <property type="protein sequence ID" value="CAH2067493.1"/>
    <property type="molecule type" value="Genomic_DNA"/>
</dbReference>
<evidence type="ECO:0000256" key="2">
    <source>
        <dbReference type="SAM" id="Phobius"/>
    </source>
</evidence>
<accession>A0AAU9SJ76</accession>
<dbReference type="InterPro" id="IPR035669">
    <property type="entry name" value="SGNH_plant_lipase-like"/>
</dbReference>
<keyword evidence="2" id="KW-0812">Transmembrane</keyword>
<dbReference type="PANTHER" id="PTHR45642:SF150">
    <property type="entry name" value="GDSL ESTERASE_LIPASE EXL3"/>
    <property type="match status" value="1"/>
</dbReference>
<gene>
    <name evidence="4" type="ORF">TAV2_LOCUS16116</name>
</gene>
<dbReference type="Pfam" id="PF00657">
    <property type="entry name" value="Lipase_GDSL"/>
    <property type="match status" value="2"/>
</dbReference>
<dbReference type="Gene3D" id="3.40.50.1110">
    <property type="entry name" value="SGNH hydrolase"/>
    <property type="match status" value="2"/>
</dbReference>
<dbReference type="InterPro" id="IPR050592">
    <property type="entry name" value="GDSL_lipolytic_enzyme"/>
</dbReference>
<feature type="signal peptide" evidence="3">
    <location>
        <begin position="1"/>
        <end position="30"/>
    </location>
</feature>
<evidence type="ECO:0000313" key="4">
    <source>
        <dbReference type="EMBL" id="CAH2067493.1"/>
    </source>
</evidence>
<reference evidence="4 5" key="1">
    <citation type="submission" date="2022-03" db="EMBL/GenBank/DDBJ databases">
        <authorList>
            <person name="Nunn A."/>
            <person name="Chopra R."/>
            <person name="Nunn A."/>
            <person name="Contreras Garrido A."/>
        </authorList>
    </citation>
    <scope>NUCLEOTIDE SEQUENCE [LARGE SCALE GENOMIC DNA]</scope>
</reference>